<evidence type="ECO:0000313" key="2">
    <source>
        <dbReference type="Proteomes" id="UP000178485"/>
    </source>
</evidence>
<dbReference type="EMBL" id="LT608328">
    <property type="protein sequence ID" value="SCM59371.1"/>
    <property type="molecule type" value="Genomic_DNA"/>
</dbReference>
<dbReference type="RefSeq" id="WP_071137670.1">
    <property type="nucleotide sequence ID" value="NZ_DUQN01000074.1"/>
</dbReference>
<gene>
    <name evidence="1" type="ORF">ING2E5A_2575</name>
</gene>
<evidence type="ECO:0000313" key="1">
    <source>
        <dbReference type="EMBL" id="SCM59371.1"/>
    </source>
</evidence>
<keyword evidence="2" id="KW-1185">Reference proteome</keyword>
<proteinExistence type="predicted"/>
<reference evidence="1 2" key="1">
    <citation type="submission" date="2016-08" db="EMBL/GenBank/DDBJ databases">
        <authorList>
            <person name="Seilhamer J.J."/>
        </authorList>
    </citation>
    <scope>NUCLEOTIDE SEQUENCE [LARGE SCALE GENOMIC DNA]</scope>
    <source>
        <strain evidence="1">ING2-E5A</strain>
    </source>
</reference>
<dbReference type="KEGG" id="pmuc:ING2E5A_2575"/>
<dbReference type="STRING" id="1642646.ING2E5A_2575"/>
<organism evidence="1 2">
    <name type="scientific">Petrimonas mucosa</name>
    <dbReference type="NCBI Taxonomy" id="1642646"/>
    <lineage>
        <taxon>Bacteria</taxon>
        <taxon>Pseudomonadati</taxon>
        <taxon>Bacteroidota</taxon>
        <taxon>Bacteroidia</taxon>
        <taxon>Bacteroidales</taxon>
        <taxon>Dysgonomonadaceae</taxon>
        <taxon>Petrimonas</taxon>
    </lineage>
</organism>
<dbReference type="Proteomes" id="UP000178485">
    <property type="component" value="Chromosome i"/>
</dbReference>
<name>A0A1G4GA59_9BACT</name>
<dbReference type="AlphaFoldDB" id="A0A1G4GA59"/>
<sequence length="243" mass="28152">MKKLSIILASLLVTGYVVFSVIYFSNSSRNVVCNNFEVVLKDSTYVRFIRQSDIEDLLKRKKIYPVGKKMGEINTLQIQDTILTNRLVKSAKVYTAQNGSVIAHIYQREPVLRVISDTKGSFYIDDNREPMPVSTNFTVYVPLATGAIDEEFARRELYDFARYLSENPEWNAWVDQIVVRPNREVELIPRAGDFRIAFGKLENFSEKFDRFALFIEKGLNVVGWDRYSMISLKYDNQVVCTKR</sequence>
<evidence type="ECO:0008006" key="3">
    <source>
        <dbReference type="Google" id="ProtNLM"/>
    </source>
</evidence>
<accession>A0A1G4GA59</accession>
<protein>
    <recommendedName>
        <fullName evidence="3">Cell division protein FtsQ</fullName>
    </recommendedName>
</protein>